<dbReference type="EMBL" id="VFOS01000001">
    <property type="protein sequence ID" value="TQL63771.1"/>
    <property type="molecule type" value="Genomic_DNA"/>
</dbReference>
<feature type="compositionally biased region" description="Low complexity" evidence="1">
    <location>
        <begin position="48"/>
        <end position="61"/>
    </location>
</feature>
<dbReference type="RefSeq" id="WP_142118192.1">
    <property type="nucleotide sequence ID" value="NZ_BAAASV010000002.1"/>
</dbReference>
<dbReference type="Proteomes" id="UP000315389">
    <property type="component" value="Unassembled WGS sequence"/>
</dbReference>
<feature type="region of interest" description="Disordered" evidence="1">
    <location>
        <begin position="1"/>
        <end position="101"/>
    </location>
</feature>
<organism evidence="3 4">
    <name type="scientific">Rarobacter faecitabidus</name>
    <dbReference type="NCBI Taxonomy" id="13243"/>
    <lineage>
        <taxon>Bacteria</taxon>
        <taxon>Bacillati</taxon>
        <taxon>Actinomycetota</taxon>
        <taxon>Actinomycetes</taxon>
        <taxon>Micrococcales</taxon>
        <taxon>Rarobacteraceae</taxon>
        <taxon>Rarobacter</taxon>
    </lineage>
</organism>
<evidence type="ECO:0000313" key="3">
    <source>
        <dbReference type="EMBL" id="TQL63771.1"/>
    </source>
</evidence>
<name>A0A542ZTU4_RARFA</name>
<reference evidence="3 4" key="1">
    <citation type="submission" date="2019-06" db="EMBL/GenBank/DDBJ databases">
        <title>Sequencing the genomes of 1000 actinobacteria strains.</title>
        <authorList>
            <person name="Klenk H.-P."/>
        </authorList>
    </citation>
    <scope>NUCLEOTIDE SEQUENCE [LARGE SCALE GENOMIC DNA]</scope>
    <source>
        <strain evidence="3 4">DSM 4813</strain>
    </source>
</reference>
<keyword evidence="4" id="KW-1185">Reference proteome</keyword>
<feature type="transmembrane region" description="Helical" evidence="2">
    <location>
        <begin position="106"/>
        <end position="130"/>
    </location>
</feature>
<accession>A0A542ZTU4</accession>
<sequence length="299" mass="29781">MSDGPVFPPVRGGSDGGRSGGQPADDQLGSGTQATPASDASHTGPIEGAATAPVAPAGALADEPAEHLADVILGGDADGNAEDDSDAAESEAPEDASEDQDGKKRFAWWVWALIGGGALLVIAGVVIAIVSSRSGAPAPAPTVTVTADAPTPAGTPFERGTGSELFQAIPATGNQFTLTALADNAAWVDDRDAIEAYDATYTATIDGAEVTLSVTIGQWGDADEAAEAAKVVTAETVGTDTALSDVRAGDAVVGNLWAPLAGLPGDATPAGLVWTNGSTVIALTGPGDQLQRFYDGYGL</sequence>
<evidence type="ECO:0000256" key="1">
    <source>
        <dbReference type="SAM" id="MobiDB-lite"/>
    </source>
</evidence>
<comment type="caution">
    <text evidence="3">The sequence shown here is derived from an EMBL/GenBank/DDBJ whole genome shotgun (WGS) entry which is preliminary data.</text>
</comment>
<keyword evidence="2" id="KW-1133">Transmembrane helix</keyword>
<dbReference type="AlphaFoldDB" id="A0A542ZTU4"/>
<evidence type="ECO:0000313" key="4">
    <source>
        <dbReference type="Proteomes" id="UP000315389"/>
    </source>
</evidence>
<keyword evidence="2" id="KW-0472">Membrane</keyword>
<feature type="compositionally biased region" description="Polar residues" evidence="1">
    <location>
        <begin position="29"/>
        <end position="41"/>
    </location>
</feature>
<gene>
    <name evidence="3" type="ORF">FB461_0247</name>
</gene>
<proteinExistence type="predicted"/>
<evidence type="ECO:0000256" key="2">
    <source>
        <dbReference type="SAM" id="Phobius"/>
    </source>
</evidence>
<feature type="compositionally biased region" description="Acidic residues" evidence="1">
    <location>
        <begin position="79"/>
        <end position="99"/>
    </location>
</feature>
<keyword evidence="2" id="KW-0812">Transmembrane</keyword>
<protein>
    <submittedName>
        <fullName evidence="3">Uncharacterized protein</fullName>
    </submittedName>
</protein>
<dbReference type="OrthoDB" id="5149425at2"/>